<sequence length="342" mass="34733">MTRPSSAAPAALAARRMGRRTLLGLATGVALVAAASACSPDPTIRGSHVGAQPPTPSATPSPAQLALADQEEALAALLSATAARTSDTPTSQKAWLAAAAAQCLAHAERLRQVDALGVPASSASASASPTSSTNAGTPPASWVAAQKTITQRADQLAGAHRSAALAATDGPLALFHASASVAAHGIRQPGLAPVVATIRPAAVEVGTLNDARLVLLSQLRALVQGLEVGTGRLPLPDEHYSPALARITQVLAERDQVIAALEAAKVEIPAAELSYTMPGGFGSVGAILTTWGRLETSVMDGWGRVAAAATGADRTTAIDQMVRHADQARARGVALDWWPGWA</sequence>
<feature type="domain" description="DUF4439" evidence="1">
    <location>
        <begin position="247"/>
        <end position="335"/>
    </location>
</feature>
<dbReference type="RefSeq" id="WP_343884458.1">
    <property type="nucleotide sequence ID" value="NZ_BAAAKI010000002.1"/>
</dbReference>
<accession>A0ABW1WWX9</accession>
<evidence type="ECO:0000313" key="3">
    <source>
        <dbReference type="Proteomes" id="UP001596266"/>
    </source>
</evidence>
<dbReference type="InterPro" id="IPR029447">
    <property type="entry name" value="DUF4439"/>
</dbReference>
<dbReference type="InterPro" id="IPR012347">
    <property type="entry name" value="Ferritin-like"/>
</dbReference>
<evidence type="ECO:0000313" key="2">
    <source>
        <dbReference type="EMBL" id="MFC6395760.1"/>
    </source>
</evidence>
<evidence type="ECO:0000259" key="1">
    <source>
        <dbReference type="Pfam" id="PF14530"/>
    </source>
</evidence>
<proteinExistence type="predicted"/>
<dbReference type="Gene3D" id="1.20.1260.10">
    <property type="match status" value="1"/>
</dbReference>
<keyword evidence="3" id="KW-1185">Reference proteome</keyword>
<dbReference type="InterPro" id="IPR009078">
    <property type="entry name" value="Ferritin-like_SF"/>
</dbReference>
<dbReference type="InterPro" id="IPR006311">
    <property type="entry name" value="TAT_signal"/>
</dbReference>
<dbReference type="SUPFAM" id="SSF47240">
    <property type="entry name" value="Ferritin-like"/>
    <property type="match status" value="1"/>
</dbReference>
<reference evidence="3" key="1">
    <citation type="journal article" date="2019" name="Int. J. Syst. Evol. Microbiol.">
        <title>The Global Catalogue of Microorganisms (GCM) 10K type strain sequencing project: providing services to taxonomists for standard genome sequencing and annotation.</title>
        <authorList>
            <consortium name="The Broad Institute Genomics Platform"/>
            <consortium name="The Broad Institute Genome Sequencing Center for Infectious Disease"/>
            <person name="Wu L."/>
            <person name="Ma J."/>
        </authorList>
    </citation>
    <scope>NUCLEOTIDE SEQUENCE [LARGE SCALE GENOMIC DNA]</scope>
    <source>
        <strain evidence="3">CGMCC 1.15277</strain>
    </source>
</reference>
<organism evidence="2 3">
    <name type="scientific">Luteococcus sanguinis</name>
    <dbReference type="NCBI Taxonomy" id="174038"/>
    <lineage>
        <taxon>Bacteria</taxon>
        <taxon>Bacillati</taxon>
        <taxon>Actinomycetota</taxon>
        <taxon>Actinomycetes</taxon>
        <taxon>Propionibacteriales</taxon>
        <taxon>Propionibacteriaceae</taxon>
        <taxon>Luteococcus</taxon>
    </lineage>
</organism>
<dbReference type="PROSITE" id="PS51318">
    <property type="entry name" value="TAT"/>
    <property type="match status" value="1"/>
</dbReference>
<gene>
    <name evidence="2" type="ORF">ACFP57_01950</name>
</gene>
<comment type="caution">
    <text evidence="2">The sequence shown here is derived from an EMBL/GenBank/DDBJ whole genome shotgun (WGS) entry which is preliminary data.</text>
</comment>
<name>A0ABW1WWX9_9ACTN</name>
<dbReference type="Proteomes" id="UP001596266">
    <property type="component" value="Unassembled WGS sequence"/>
</dbReference>
<dbReference type="Pfam" id="PF14530">
    <property type="entry name" value="DUF4439"/>
    <property type="match status" value="1"/>
</dbReference>
<protein>
    <submittedName>
        <fullName evidence="2">DUF4439 domain-containing protein</fullName>
    </submittedName>
</protein>
<dbReference type="EMBL" id="JBHSUA010000007">
    <property type="protein sequence ID" value="MFC6395760.1"/>
    <property type="molecule type" value="Genomic_DNA"/>
</dbReference>